<dbReference type="InterPro" id="IPR036236">
    <property type="entry name" value="Znf_C2H2_sf"/>
</dbReference>
<keyword evidence="12" id="KW-0175">Coiled coil</keyword>
<protein>
    <submittedName>
        <fullName evidence="16">Zinc finger and SCAN domain-containing protein 21-like</fullName>
    </submittedName>
</protein>
<organism evidence="15 16">
    <name type="scientific">Chanos chanos</name>
    <name type="common">Milkfish</name>
    <name type="synonym">Mugil chanos</name>
    <dbReference type="NCBI Taxonomy" id="29144"/>
    <lineage>
        <taxon>Eukaryota</taxon>
        <taxon>Metazoa</taxon>
        <taxon>Chordata</taxon>
        <taxon>Craniata</taxon>
        <taxon>Vertebrata</taxon>
        <taxon>Euteleostomi</taxon>
        <taxon>Actinopterygii</taxon>
        <taxon>Neopterygii</taxon>
        <taxon>Teleostei</taxon>
        <taxon>Ostariophysi</taxon>
        <taxon>Gonorynchiformes</taxon>
        <taxon>Chanidae</taxon>
        <taxon>Chanos</taxon>
    </lineage>
</organism>
<keyword evidence="8" id="KW-0238">DNA-binding</keyword>
<dbReference type="SUPFAM" id="SSF57667">
    <property type="entry name" value="beta-beta-alpha zinc fingers"/>
    <property type="match status" value="3"/>
</dbReference>
<dbReference type="FunFam" id="3.30.160.60:FF:001498">
    <property type="entry name" value="Zinc finger protein 404"/>
    <property type="match status" value="1"/>
</dbReference>
<feature type="compositionally biased region" description="Acidic residues" evidence="13">
    <location>
        <begin position="198"/>
        <end position="209"/>
    </location>
</feature>
<dbReference type="Proteomes" id="UP000504632">
    <property type="component" value="Chromosome 7"/>
</dbReference>
<accession>A0A6J2VSS6</accession>
<dbReference type="FunFam" id="3.30.160.60:FF:001437">
    <property type="entry name" value="Zinc finger protein 594"/>
    <property type="match status" value="1"/>
</dbReference>
<dbReference type="SMART" id="SM00355">
    <property type="entry name" value="ZnF_C2H2"/>
    <property type="match status" value="4"/>
</dbReference>
<sequence length="481" mass="53310">MSTHRSSSLIIDGGISLSFREELATTIHGAFEIAVEIVVLEITKLVDQALGDVHEQMSETLRENKSLKLLLKAAEQKLESLSGSVKCESSGQLTTVESSSESCRHQHSREDSDGSKSDQETKQNKENSSSLNKADEGLEENFIHEAETCSERLNESFDEIREDGRVCSYDINATHEDPKQDSSSSFSDSQMNPGSVDSEPDAEGDDDETPVQPKAEHFHVKEERSDLELGQGAGAEAGPSPGCSFDSAADDEFGSDSLALAQSKMLEDWRPDPQPKENETDPQQPGPSHTLETSDLSSSIGGLPVFPAPFPGLCQSGDRTALSHPSPQHYNVHIRTNFTPNMHVCKICGQSFHRQSDLKRHHSQQHRSGPANQNPFSGSIRTPKRQMFPPGQSPYHCTECGRDFNRMENLKTHLRIHTGERPYSCSVCGVRFRHSGALTRHFRIHTGEKPYVCGECGKTFRNCGGLRLHQRSHNRERGEMF</sequence>
<keyword evidence="4" id="KW-0677">Repeat</keyword>
<feature type="region of interest" description="Disordered" evidence="13">
    <location>
        <begin position="89"/>
        <end position="138"/>
    </location>
</feature>
<dbReference type="PROSITE" id="PS50157">
    <property type="entry name" value="ZINC_FINGER_C2H2_2"/>
    <property type="match status" value="4"/>
</dbReference>
<dbReference type="AlphaFoldDB" id="A0A6J2VSS6"/>
<dbReference type="OrthoDB" id="3437960at2759"/>
<name>A0A6J2VSS6_CHACN</name>
<dbReference type="PANTHER" id="PTHR16515:SF49">
    <property type="entry name" value="GASTRULA ZINC FINGER PROTEIN XLCGF49.1-LIKE-RELATED"/>
    <property type="match status" value="1"/>
</dbReference>
<keyword evidence="15" id="KW-1185">Reference proteome</keyword>
<dbReference type="FunFam" id="3.30.160.60:FF:001485">
    <property type="entry name" value="Krueppel-related zinc finger protein"/>
    <property type="match status" value="1"/>
</dbReference>
<dbReference type="GO" id="GO:0005634">
    <property type="term" value="C:nucleus"/>
    <property type="evidence" value="ECO:0007669"/>
    <property type="project" value="UniProtKB-SubCell"/>
</dbReference>
<evidence type="ECO:0000256" key="1">
    <source>
        <dbReference type="ARBA" id="ARBA00004123"/>
    </source>
</evidence>
<dbReference type="PROSITE" id="PS00028">
    <property type="entry name" value="ZINC_FINGER_C2H2_1"/>
    <property type="match status" value="4"/>
</dbReference>
<evidence type="ECO:0000256" key="12">
    <source>
        <dbReference type="SAM" id="Coils"/>
    </source>
</evidence>
<dbReference type="FunCoup" id="A0A6J2VSS6">
    <property type="interactions" value="1"/>
</dbReference>
<evidence type="ECO:0000256" key="5">
    <source>
        <dbReference type="ARBA" id="ARBA00022771"/>
    </source>
</evidence>
<dbReference type="Gene3D" id="3.30.160.60">
    <property type="entry name" value="Classic Zinc Finger"/>
    <property type="match status" value="4"/>
</dbReference>
<evidence type="ECO:0000256" key="13">
    <source>
        <dbReference type="SAM" id="MobiDB-lite"/>
    </source>
</evidence>
<dbReference type="InterPro" id="IPR050331">
    <property type="entry name" value="Zinc_finger"/>
</dbReference>
<proteinExistence type="inferred from homology"/>
<keyword evidence="3" id="KW-0479">Metal-binding</keyword>
<dbReference type="GO" id="GO:0008270">
    <property type="term" value="F:zinc ion binding"/>
    <property type="evidence" value="ECO:0007669"/>
    <property type="project" value="UniProtKB-KW"/>
</dbReference>
<keyword evidence="9" id="KW-0804">Transcription</keyword>
<reference evidence="16" key="1">
    <citation type="submission" date="2025-08" db="UniProtKB">
        <authorList>
            <consortium name="RefSeq"/>
        </authorList>
    </citation>
    <scope>IDENTIFICATION</scope>
</reference>
<dbReference type="GO" id="GO:0003677">
    <property type="term" value="F:DNA binding"/>
    <property type="evidence" value="ECO:0007669"/>
    <property type="project" value="UniProtKB-KW"/>
</dbReference>
<keyword evidence="6" id="KW-0862">Zinc</keyword>
<dbReference type="Pfam" id="PF00096">
    <property type="entry name" value="zf-C2H2"/>
    <property type="match status" value="4"/>
</dbReference>
<evidence type="ECO:0000256" key="11">
    <source>
        <dbReference type="PROSITE-ProRule" id="PRU00042"/>
    </source>
</evidence>
<keyword evidence="7" id="KW-0805">Transcription regulation</keyword>
<evidence type="ECO:0000256" key="6">
    <source>
        <dbReference type="ARBA" id="ARBA00022833"/>
    </source>
</evidence>
<dbReference type="InParanoid" id="A0A6J2VSS6"/>
<dbReference type="GO" id="GO:0010468">
    <property type="term" value="P:regulation of gene expression"/>
    <property type="evidence" value="ECO:0007669"/>
    <property type="project" value="TreeGrafter"/>
</dbReference>
<evidence type="ECO:0000256" key="3">
    <source>
        <dbReference type="ARBA" id="ARBA00022723"/>
    </source>
</evidence>
<evidence type="ECO:0000259" key="14">
    <source>
        <dbReference type="PROSITE" id="PS50157"/>
    </source>
</evidence>
<feature type="domain" description="C2H2-type" evidence="14">
    <location>
        <begin position="423"/>
        <end position="450"/>
    </location>
</feature>
<feature type="region of interest" description="Disordered" evidence="13">
    <location>
        <begin position="356"/>
        <end position="388"/>
    </location>
</feature>
<feature type="domain" description="C2H2-type" evidence="14">
    <location>
        <begin position="451"/>
        <end position="478"/>
    </location>
</feature>
<feature type="coiled-coil region" evidence="12">
    <location>
        <begin position="57"/>
        <end position="84"/>
    </location>
</feature>
<dbReference type="PANTHER" id="PTHR16515">
    <property type="entry name" value="PR DOMAIN ZINC FINGER PROTEIN"/>
    <property type="match status" value="1"/>
</dbReference>
<comment type="similarity">
    <text evidence="2">Belongs to the krueppel C2H2-type zinc-finger protein family.</text>
</comment>
<evidence type="ECO:0000256" key="4">
    <source>
        <dbReference type="ARBA" id="ARBA00022737"/>
    </source>
</evidence>
<feature type="compositionally biased region" description="Polar residues" evidence="13">
    <location>
        <begin position="366"/>
        <end position="380"/>
    </location>
</feature>
<keyword evidence="5 11" id="KW-0863">Zinc-finger</keyword>
<evidence type="ECO:0000256" key="8">
    <source>
        <dbReference type="ARBA" id="ARBA00023125"/>
    </source>
</evidence>
<feature type="compositionally biased region" description="Basic and acidic residues" evidence="13">
    <location>
        <begin position="102"/>
        <end position="125"/>
    </location>
</feature>
<feature type="domain" description="C2H2-type" evidence="14">
    <location>
        <begin position="343"/>
        <end position="371"/>
    </location>
</feature>
<evidence type="ECO:0000313" key="15">
    <source>
        <dbReference type="Proteomes" id="UP000504632"/>
    </source>
</evidence>
<evidence type="ECO:0000256" key="9">
    <source>
        <dbReference type="ARBA" id="ARBA00023163"/>
    </source>
</evidence>
<evidence type="ECO:0000256" key="10">
    <source>
        <dbReference type="ARBA" id="ARBA00023242"/>
    </source>
</evidence>
<dbReference type="RefSeq" id="XP_030634988.1">
    <property type="nucleotide sequence ID" value="XM_030779128.1"/>
</dbReference>
<feature type="compositionally biased region" description="Basic and acidic residues" evidence="13">
    <location>
        <begin position="214"/>
        <end position="227"/>
    </location>
</feature>
<dbReference type="GeneID" id="115816160"/>
<evidence type="ECO:0000256" key="2">
    <source>
        <dbReference type="ARBA" id="ARBA00006991"/>
    </source>
</evidence>
<comment type="subcellular location">
    <subcellularLocation>
        <location evidence="1">Nucleus</location>
    </subcellularLocation>
</comment>
<feature type="compositionally biased region" description="Low complexity" evidence="13">
    <location>
        <begin position="228"/>
        <end position="238"/>
    </location>
</feature>
<feature type="compositionally biased region" description="Polar residues" evidence="13">
    <location>
        <begin position="281"/>
        <end position="300"/>
    </location>
</feature>
<dbReference type="InterPro" id="IPR013087">
    <property type="entry name" value="Znf_C2H2_type"/>
</dbReference>
<feature type="compositionally biased region" description="Polar residues" evidence="13">
    <location>
        <begin position="89"/>
        <end position="101"/>
    </location>
</feature>
<evidence type="ECO:0000313" key="16">
    <source>
        <dbReference type="RefSeq" id="XP_030634988.1"/>
    </source>
</evidence>
<feature type="region of interest" description="Disordered" evidence="13">
    <location>
        <begin position="268"/>
        <end position="302"/>
    </location>
</feature>
<feature type="compositionally biased region" description="Basic and acidic residues" evidence="13">
    <location>
        <begin position="268"/>
        <end position="279"/>
    </location>
</feature>
<feature type="region of interest" description="Disordered" evidence="13">
    <location>
        <begin position="173"/>
        <end position="251"/>
    </location>
</feature>
<keyword evidence="10" id="KW-0539">Nucleus</keyword>
<evidence type="ECO:0000256" key="7">
    <source>
        <dbReference type="ARBA" id="ARBA00023015"/>
    </source>
</evidence>
<feature type="domain" description="C2H2-type" evidence="14">
    <location>
        <begin position="395"/>
        <end position="422"/>
    </location>
</feature>
<gene>
    <name evidence="16" type="primary">LOC115816160</name>
</gene>